<dbReference type="InterPro" id="IPR010982">
    <property type="entry name" value="Lambda_DNA-bd_dom_sf"/>
</dbReference>
<proteinExistence type="predicted"/>
<dbReference type="SMART" id="SM00530">
    <property type="entry name" value="HTH_XRE"/>
    <property type="match status" value="1"/>
</dbReference>
<dbReference type="Pfam" id="PF01381">
    <property type="entry name" value="HTH_3"/>
    <property type="match status" value="1"/>
</dbReference>
<keyword evidence="2" id="KW-1133">Transmembrane helix</keyword>
<dbReference type="Gene3D" id="1.10.260.40">
    <property type="entry name" value="lambda repressor-like DNA-binding domains"/>
    <property type="match status" value="1"/>
</dbReference>
<gene>
    <name evidence="4" type="ORF">IAA70_08455</name>
</gene>
<dbReference type="PANTHER" id="PTHR46558">
    <property type="entry name" value="TRACRIPTIONAL REGULATORY PROTEIN-RELATED-RELATED"/>
    <property type="match status" value="1"/>
</dbReference>
<evidence type="ECO:0000313" key="5">
    <source>
        <dbReference type="Proteomes" id="UP000824258"/>
    </source>
</evidence>
<dbReference type="PROSITE" id="PS50943">
    <property type="entry name" value="HTH_CROC1"/>
    <property type="match status" value="1"/>
</dbReference>
<organism evidence="4 5">
    <name type="scientific">Candidatus Avoscillospira stercoripullorum</name>
    <dbReference type="NCBI Taxonomy" id="2840709"/>
    <lineage>
        <taxon>Bacteria</taxon>
        <taxon>Bacillati</taxon>
        <taxon>Bacillota</taxon>
        <taxon>Clostridia</taxon>
        <taxon>Eubacteriales</taxon>
        <taxon>Oscillospiraceae</taxon>
        <taxon>Oscillospiraceae incertae sedis</taxon>
        <taxon>Candidatus Avoscillospira</taxon>
    </lineage>
</organism>
<comment type="caution">
    <text evidence="4">The sequence shown here is derived from an EMBL/GenBank/DDBJ whole genome shotgun (WGS) entry which is preliminary data.</text>
</comment>
<evidence type="ECO:0000313" key="4">
    <source>
        <dbReference type="EMBL" id="HIR10423.1"/>
    </source>
</evidence>
<accession>A0A9D1A9J4</accession>
<feature type="non-terminal residue" evidence="4">
    <location>
        <position position="217"/>
    </location>
</feature>
<reference evidence="4" key="1">
    <citation type="submission" date="2020-10" db="EMBL/GenBank/DDBJ databases">
        <authorList>
            <person name="Gilroy R."/>
        </authorList>
    </citation>
    <scope>NUCLEOTIDE SEQUENCE</scope>
    <source>
        <strain evidence="4">ChiHjej9B8-7071</strain>
    </source>
</reference>
<evidence type="ECO:0000256" key="2">
    <source>
        <dbReference type="SAM" id="Phobius"/>
    </source>
</evidence>
<dbReference type="PANTHER" id="PTHR46558:SF4">
    <property type="entry name" value="DNA-BIDING PHAGE PROTEIN"/>
    <property type="match status" value="1"/>
</dbReference>
<keyword evidence="2" id="KW-0812">Transmembrane</keyword>
<feature type="transmembrane region" description="Helical" evidence="2">
    <location>
        <begin position="196"/>
        <end position="216"/>
    </location>
</feature>
<keyword evidence="1" id="KW-0238">DNA-binding</keyword>
<dbReference type="Proteomes" id="UP000824258">
    <property type="component" value="Unassembled WGS sequence"/>
</dbReference>
<dbReference type="GO" id="GO:0003677">
    <property type="term" value="F:DNA binding"/>
    <property type="evidence" value="ECO:0007669"/>
    <property type="project" value="UniProtKB-KW"/>
</dbReference>
<dbReference type="EMBL" id="DVGD01000284">
    <property type="protein sequence ID" value="HIR10423.1"/>
    <property type="molecule type" value="Genomic_DNA"/>
</dbReference>
<dbReference type="AlphaFoldDB" id="A0A9D1A9J4"/>
<sequence length="217" mass="23890">MYELDKQKFGAFVTALRKEQGMTQKELASRLYLSDKAVSKWETGVSVPDTAILIPLSEALGVTVTELLLGERGEKPLPPEQVEALVKTAIQYPGGKSRAFQEKSPWPVRYLVATVVCGLGLWGNHRLAVPSTTVSTLAVLALIFGAYFCFFVKRTLPYYHDLDRIGAVSDGPFRMNLPGVAINNRNWPKLILVGRWWSCAVAALWPLAALALGSLFP</sequence>
<evidence type="ECO:0000259" key="3">
    <source>
        <dbReference type="PROSITE" id="PS50943"/>
    </source>
</evidence>
<dbReference type="InterPro" id="IPR001387">
    <property type="entry name" value="Cro/C1-type_HTH"/>
</dbReference>
<reference evidence="4" key="2">
    <citation type="journal article" date="2021" name="PeerJ">
        <title>Extensive microbial diversity within the chicken gut microbiome revealed by metagenomics and culture.</title>
        <authorList>
            <person name="Gilroy R."/>
            <person name="Ravi A."/>
            <person name="Getino M."/>
            <person name="Pursley I."/>
            <person name="Horton D.L."/>
            <person name="Alikhan N.F."/>
            <person name="Baker D."/>
            <person name="Gharbi K."/>
            <person name="Hall N."/>
            <person name="Watson M."/>
            <person name="Adriaenssens E.M."/>
            <person name="Foster-Nyarko E."/>
            <person name="Jarju S."/>
            <person name="Secka A."/>
            <person name="Antonio M."/>
            <person name="Oren A."/>
            <person name="Chaudhuri R.R."/>
            <person name="La Ragione R."/>
            <person name="Hildebrand F."/>
            <person name="Pallen M.J."/>
        </authorList>
    </citation>
    <scope>NUCLEOTIDE SEQUENCE</scope>
    <source>
        <strain evidence="4">ChiHjej9B8-7071</strain>
    </source>
</reference>
<feature type="transmembrane region" description="Helical" evidence="2">
    <location>
        <begin position="106"/>
        <end position="122"/>
    </location>
</feature>
<dbReference type="SUPFAM" id="SSF47413">
    <property type="entry name" value="lambda repressor-like DNA-binding domains"/>
    <property type="match status" value="1"/>
</dbReference>
<keyword evidence="2" id="KW-0472">Membrane</keyword>
<name>A0A9D1A9J4_9FIRM</name>
<protein>
    <submittedName>
        <fullName evidence="4">Helix-turn-helix transcriptional regulator</fullName>
    </submittedName>
</protein>
<evidence type="ECO:0000256" key="1">
    <source>
        <dbReference type="ARBA" id="ARBA00023125"/>
    </source>
</evidence>
<feature type="transmembrane region" description="Helical" evidence="2">
    <location>
        <begin position="134"/>
        <end position="152"/>
    </location>
</feature>
<feature type="domain" description="HTH cro/C1-type" evidence="3">
    <location>
        <begin position="13"/>
        <end position="67"/>
    </location>
</feature>
<dbReference type="CDD" id="cd00093">
    <property type="entry name" value="HTH_XRE"/>
    <property type="match status" value="1"/>
</dbReference>